<comment type="caution">
    <text evidence="8">The sequence shown here is derived from an EMBL/GenBank/DDBJ whole genome shotgun (WGS) entry which is preliminary data.</text>
</comment>
<evidence type="ECO:0000259" key="7">
    <source>
        <dbReference type="PROSITE" id="PS50860"/>
    </source>
</evidence>
<dbReference type="InterPro" id="IPR003156">
    <property type="entry name" value="DHHA1_dom"/>
</dbReference>
<evidence type="ECO:0000256" key="6">
    <source>
        <dbReference type="SAM" id="MobiDB-lite"/>
    </source>
</evidence>
<dbReference type="SUPFAM" id="SSF55186">
    <property type="entry name" value="ThrRS/AlaRS common domain"/>
    <property type="match status" value="1"/>
</dbReference>
<evidence type="ECO:0000256" key="2">
    <source>
        <dbReference type="ARBA" id="ARBA00004496"/>
    </source>
</evidence>
<dbReference type="PANTHER" id="PTHR43462">
    <property type="entry name" value="ALANYL-TRNA EDITING PROTEIN"/>
    <property type="match status" value="1"/>
</dbReference>
<dbReference type="Gene3D" id="3.30.980.10">
    <property type="entry name" value="Threonyl-trna Synthetase, Chain A, domain 2"/>
    <property type="match status" value="1"/>
</dbReference>
<dbReference type="Gene3D" id="3.10.310.40">
    <property type="match status" value="1"/>
</dbReference>
<feature type="region of interest" description="Disordered" evidence="6">
    <location>
        <begin position="332"/>
        <end position="359"/>
    </location>
</feature>
<reference evidence="9" key="1">
    <citation type="submission" date="2018-09" db="EMBL/GenBank/DDBJ databases">
        <title>Draft Genome Sequence of Mediterraneibacter sp. KCTC 15684.</title>
        <authorList>
            <person name="Kim J.S."/>
            <person name="Han K.I."/>
            <person name="Suh M.K."/>
            <person name="Lee K.C."/>
            <person name="Eom M.K."/>
            <person name="Lee J.H."/>
            <person name="Park S.H."/>
            <person name="Kang S.W."/>
            <person name="Park J.E."/>
            <person name="Oh B.S."/>
            <person name="Yu S.Y."/>
            <person name="Choi S.H."/>
            <person name="Lee D.H."/>
            <person name="Yoon H."/>
            <person name="Kim B."/>
            <person name="Yang S.J."/>
            <person name="Lee J.S."/>
        </authorList>
    </citation>
    <scope>NUCLEOTIDE SEQUENCE [LARGE SCALE GENOMIC DNA]</scope>
    <source>
        <strain evidence="9">KCTC 15684</strain>
    </source>
</reference>
<evidence type="ECO:0000256" key="5">
    <source>
        <dbReference type="SAM" id="Coils"/>
    </source>
</evidence>
<dbReference type="SMART" id="SM00863">
    <property type="entry name" value="tRNA_SAD"/>
    <property type="match status" value="1"/>
</dbReference>
<evidence type="ECO:0000256" key="1">
    <source>
        <dbReference type="ARBA" id="ARBA00001947"/>
    </source>
</evidence>
<comment type="subcellular location">
    <subcellularLocation>
        <location evidence="2">Cytoplasm</location>
    </subcellularLocation>
</comment>
<dbReference type="GO" id="GO:0004813">
    <property type="term" value="F:alanine-tRNA ligase activity"/>
    <property type="evidence" value="ECO:0007669"/>
    <property type="project" value="InterPro"/>
</dbReference>
<evidence type="ECO:0000256" key="3">
    <source>
        <dbReference type="ARBA" id="ARBA00022723"/>
    </source>
</evidence>
<keyword evidence="3" id="KW-0479">Metal-binding</keyword>
<dbReference type="Proteomes" id="UP000265643">
    <property type="component" value="Unassembled WGS sequence"/>
</dbReference>
<dbReference type="PROSITE" id="PS50860">
    <property type="entry name" value="AA_TRNA_LIGASE_II_ALA"/>
    <property type="match status" value="1"/>
</dbReference>
<proteinExistence type="predicted"/>
<evidence type="ECO:0000313" key="8">
    <source>
        <dbReference type="EMBL" id="GCA65835.1"/>
    </source>
</evidence>
<dbReference type="GO" id="GO:0005524">
    <property type="term" value="F:ATP binding"/>
    <property type="evidence" value="ECO:0007669"/>
    <property type="project" value="InterPro"/>
</dbReference>
<accession>A0A391NY27</accession>
<dbReference type="AlphaFoldDB" id="A0A391NY27"/>
<comment type="cofactor">
    <cofactor evidence="1">
        <name>Zn(2+)</name>
        <dbReference type="ChEBI" id="CHEBI:29105"/>
    </cofactor>
</comment>
<dbReference type="SUPFAM" id="SSF50447">
    <property type="entry name" value="Translation proteins"/>
    <property type="match status" value="1"/>
</dbReference>
<dbReference type="PANTHER" id="PTHR43462:SF1">
    <property type="entry name" value="ALANYL-TRNA EDITING PROTEIN AARSD1"/>
    <property type="match status" value="1"/>
</dbReference>
<keyword evidence="9" id="KW-1185">Reference proteome</keyword>
<dbReference type="EMBL" id="BHGK01000001">
    <property type="protein sequence ID" value="GCA65835.1"/>
    <property type="molecule type" value="Genomic_DNA"/>
</dbReference>
<gene>
    <name evidence="8" type="ORF">KGMB01110_02710</name>
</gene>
<dbReference type="InterPro" id="IPR018165">
    <property type="entry name" value="Ala-tRNA-synth_IIc_core"/>
</dbReference>
<dbReference type="GO" id="GO:0046872">
    <property type="term" value="F:metal ion binding"/>
    <property type="evidence" value="ECO:0007669"/>
    <property type="project" value="UniProtKB-KW"/>
</dbReference>
<dbReference type="Pfam" id="PF01411">
    <property type="entry name" value="tRNA-synt_2c"/>
    <property type="match status" value="1"/>
</dbReference>
<dbReference type="RefSeq" id="WP_119297353.1">
    <property type="nucleotide sequence ID" value="NZ_BHGK01000001.1"/>
</dbReference>
<dbReference type="Pfam" id="PF02272">
    <property type="entry name" value="DHHA1"/>
    <property type="match status" value="1"/>
</dbReference>
<dbReference type="Gene3D" id="2.40.30.130">
    <property type="match status" value="1"/>
</dbReference>
<evidence type="ECO:0000313" key="9">
    <source>
        <dbReference type="Proteomes" id="UP000265643"/>
    </source>
</evidence>
<feature type="coiled-coil region" evidence="5">
    <location>
        <begin position="253"/>
        <end position="280"/>
    </location>
</feature>
<dbReference type="GO" id="GO:0005737">
    <property type="term" value="C:cytoplasm"/>
    <property type="evidence" value="ECO:0007669"/>
    <property type="project" value="UniProtKB-SubCell"/>
</dbReference>
<dbReference type="InterPro" id="IPR009000">
    <property type="entry name" value="Transl_B-barrel_sf"/>
</dbReference>
<evidence type="ECO:0000256" key="4">
    <source>
        <dbReference type="ARBA" id="ARBA00022833"/>
    </source>
</evidence>
<name>A0A391NY27_9FIRM</name>
<organism evidence="8 9">
    <name type="scientific">Mediterraneibacter butyricigenes</name>
    <dbReference type="NCBI Taxonomy" id="2316025"/>
    <lineage>
        <taxon>Bacteria</taxon>
        <taxon>Bacillati</taxon>
        <taxon>Bacillota</taxon>
        <taxon>Clostridia</taxon>
        <taxon>Lachnospirales</taxon>
        <taxon>Lachnospiraceae</taxon>
        <taxon>Mediterraneibacter</taxon>
    </lineage>
</organism>
<dbReference type="GO" id="GO:0002161">
    <property type="term" value="F:aminoacyl-tRNA deacylase activity"/>
    <property type="evidence" value="ECO:0007669"/>
    <property type="project" value="UniProtKB-ARBA"/>
</dbReference>
<dbReference type="GO" id="GO:0006419">
    <property type="term" value="P:alanyl-tRNA aminoacylation"/>
    <property type="evidence" value="ECO:0007669"/>
    <property type="project" value="InterPro"/>
</dbReference>
<dbReference type="GO" id="GO:0003676">
    <property type="term" value="F:nucleic acid binding"/>
    <property type="evidence" value="ECO:0007669"/>
    <property type="project" value="InterPro"/>
</dbReference>
<feature type="region of interest" description="Disordered" evidence="6">
    <location>
        <begin position="380"/>
        <end position="401"/>
    </location>
</feature>
<keyword evidence="4" id="KW-0862">Zinc</keyword>
<sequence length="425" mass="48127">MTEKLFYEDGYLKEFRGTVLSCTKDQKEGQYKVVLDRSIFFPEGGGQYGDTGWLDDVEVLDTQEKDGVIWHRTNAPFAEGKEITGKLNWEQRFDKMQQHTGEHIVSGIVHKWFGYNNVGFHLGDEVCTMDFDGEISREQLEKIEWEANRAVVENVEVLVSYPSKKELESLEYRSKIEIEGAVRIITIPGYDVCACCAPHVTRTGEIGVIKLTGVQRYKGGVRMTLLCGFRALRDYGAKELRAARISHSLCAKETEIDEAVERLKEERDRWKEECKTLQKQLILSKLPEVRSGELICLFRENLKPDEMRAYLNGILDQGAKCCLIISEEHLDSGRPSKENTTAETGKNTEQKQEKQSAGFRYIAGSRTLNMRPVAEMLNHTFDGRGGGKPDMVQGSCKNSAGKEQIRQMLEAYGRKETGVDNADGK</sequence>
<dbReference type="InterPro" id="IPR018164">
    <property type="entry name" value="Ala-tRNA-synth_IIc_N"/>
</dbReference>
<dbReference type="InterPro" id="IPR051335">
    <property type="entry name" value="Alanyl-tRNA_Editing_Enzymes"/>
</dbReference>
<dbReference type="Pfam" id="PF07973">
    <property type="entry name" value="tRNA_SAD"/>
    <property type="match status" value="1"/>
</dbReference>
<feature type="domain" description="Alanyl-transfer RNA synthetases family profile" evidence="7">
    <location>
        <begin position="1"/>
        <end position="222"/>
    </location>
</feature>
<keyword evidence="5" id="KW-0175">Coiled coil</keyword>
<protein>
    <submittedName>
        <fullName evidence="8">Alanyl-tRNA editing protein</fullName>
    </submittedName>
</protein>
<dbReference type="InterPro" id="IPR012947">
    <property type="entry name" value="tRNA_SAD"/>
</dbReference>
<dbReference type="InterPro" id="IPR018163">
    <property type="entry name" value="Thr/Ala-tRNA-synth_IIc_edit"/>
</dbReference>